<gene>
    <name evidence="1" type="ORF">A3D25_04865</name>
</gene>
<evidence type="ECO:0000313" key="2">
    <source>
        <dbReference type="Proteomes" id="UP000177328"/>
    </source>
</evidence>
<protein>
    <submittedName>
        <fullName evidence="1">Uncharacterized protein</fullName>
    </submittedName>
</protein>
<evidence type="ECO:0000313" key="1">
    <source>
        <dbReference type="EMBL" id="OGE40105.1"/>
    </source>
</evidence>
<sequence>MAGPPERTPFGLARIETKDVRHTSEGQACLNVCAANGWIPQIGEVTRLVSMRRRVAAGEHSESGLNIRKLEYVRWLIAHKRLSDD</sequence>
<accession>A0A1F5KH26</accession>
<reference evidence="1 2" key="1">
    <citation type="journal article" date="2016" name="Nat. Commun.">
        <title>Thousands of microbial genomes shed light on interconnected biogeochemical processes in an aquifer system.</title>
        <authorList>
            <person name="Anantharaman K."/>
            <person name="Brown C.T."/>
            <person name="Hug L.A."/>
            <person name="Sharon I."/>
            <person name="Castelle C.J."/>
            <person name="Probst A.J."/>
            <person name="Thomas B.C."/>
            <person name="Singh A."/>
            <person name="Wilkins M.J."/>
            <person name="Karaoz U."/>
            <person name="Brodie E.L."/>
            <person name="Williams K.H."/>
            <person name="Hubbard S.S."/>
            <person name="Banfield J.F."/>
        </authorList>
    </citation>
    <scope>NUCLEOTIDE SEQUENCE [LARGE SCALE GENOMIC DNA]</scope>
</reference>
<proteinExistence type="predicted"/>
<organism evidence="1 2">
    <name type="scientific">Candidatus Daviesbacteria bacterium RIFCSPHIGHO2_02_FULL_43_12</name>
    <dbReference type="NCBI Taxonomy" id="1797776"/>
    <lineage>
        <taxon>Bacteria</taxon>
        <taxon>Candidatus Daviesiibacteriota</taxon>
    </lineage>
</organism>
<dbReference type="AlphaFoldDB" id="A0A1F5KH26"/>
<dbReference type="Proteomes" id="UP000177328">
    <property type="component" value="Unassembled WGS sequence"/>
</dbReference>
<dbReference type="EMBL" id="MFDD01000014">
    <property type="protein sequence ID" value="OGE40105.1"/>
    <property type="molecule type" value="Genomic_DNA"/>
</dbReference>
<comment type="caution">
    <text evidence="1">The sequence shown here is derived from an EMBL/GenBank/DDBJ whole genome shotgun (WGS) entry which is preliminary data.</text>
</comment>
<name>A0A1F5KH26_9BACT</name>